<dbReference type="InterPro" id="IPR027417">
    <property type="entry name" value="P-loop_NTPase"/>
</dbReference>
<sequence>MNSLKQMMNEIPVPRERLVEVLRVEGLSKTFQHNTHEVKALQNIDFTLYEGEMVAVMGTSGSGKSTLLNMLSAIDAPTKGQLFVDGIQTAVYQEPQATEFRRDTIGFVFQSFQLLEDLTVADNVAMPLILREEKSAYIAPRVDEVLREVGMIKWRAHYPSELSGGQQQRVAIARALIGRPKIVLADEPTGALDFTTTNTILDLLVRLQQAHRQTMVVVTHDAYVATFAERVLFFHDGQIVAEYTNAKTEADLTHILATFQQIARGEL</sequence>
<dbReference type="Gene3D" id="3.40.50.300">
    <property type="entry name" value="P-loop containing nucleotide triphosphate hydrolases"/>
    <property type="match status" value="1"/>
</dbReference>
<dbReference type="GO" id="GO:0022857">
    <property type="term" value="F:transmembrane transporter activity"/>
    <property type="evidence" value="ECO:0007669"/>
    <property type="project" value="UniProtKB-ARBA"/>
</dbReference>
<dbReference type="InterPro" id="IPR003593">
    <property type="entry name" value="AAA+_ATPase"/>
</dbReference>
<name>A0A078M216_9BACL</name>
<dbReference type="InterPro" id="IPR017871">
    <property type="entry name" value="ABC_transporter-like_CS"/>
</dbReference>
<dbReference type="CDD" id="cd03255">
    <property type="entry name" value="ABC_MJ0796_LolCDE_FtsE"/>
    <property type="match status" value="1"/>
</dbReference>
<dbReference type="PANTHER" id="PTHR42798:SF7">
    <property type="entry name" value="ALPHA-D-RIBOSE 1-METHYLPHOSPHONATE 5-TRIPHOSPHATE SYNTHASE SUBUNIT PHNL"/>
    <property type="match status" value="1"/>
</dbReference>
<dbReference type="PROSITE" id="PS00211">
    <property type="entry name" value="ABC_TRANSPORTER_1"/>
    <property type="match status" value="1"/>
</dbReference>
<dbReference type="PROSITE" id="PS50893">
    <property type="entry name" value="ABC_TRANSPORTER_2"/>
    <property type="match status" value="1"/>
</dbReference>
<dbReference type="InterPro" id="IPR003439">
    <property type="entry name" value="ABC_transporter-like_ATP-bd"/>
</dbReference>
<gene>
    <name evidence="6" type="primary">lolD</name>
    <name evidence="6" type="ORF">BN1050_00518</name>
</gene>
<proteinExistence type="inferred from homology"/>
<dbReference type="InterPro" id="IPR017911">
    <property type="entry name" value="MacB-like_ATP-bd"/>
</dbReference>
<evidence type="ECO:0000256" key="2">
    <source>
        <dbReference type="ARBA" id="ARBA00022448"/>
    </source>
</evidence>
<dbReference type="AlphaFoldDB" id="A0A078M216"/>
<dbReference type="GO" id="GO:0005524">
    <property type="term" value="F:ATP binding"/>
    <property type="evidence" value="ECO:0007669"/>
    <property type="project" value="UniProtKB-KW"/>
</dbReference>
<keyword evidence="4 6" id="KW-0067">ATP-binding</keyword>
<feature type="domain" description="ABC transporter" evidence="5">
    <location>
        <begin position="22"/>
        <end position="261"/>
    </location>
</feature>
<dbReference type="PANTHER" id="PTHR42798">
    <property type="entry name" value="LIPOPROTEIN-RELEASING SYSTEM ATP-BINDING PROTEIN LOLD"/>
    <property type="match status" value="1"/>
</dbReference>
<protein>
    <submittedName>
        <fullName evidence="6">Lipoprotein-releasing system ATP-binding protein LolD</fullName>
    </submittedName>
</protein>
<dbReference type="PATRIC" id="fig|1461583.4.peg.489"/>
<accession>A0A078M216</accession>
<evidence type="ECO:0000256" key="1">
    <source>
        <dbReference type="ARBA" id="ARBA00005417"/>
    </source>
</evidence>
<dbReference type="Pfam" id="PF00005">
    <property type="entry name" value="ABC_tran"/>
    <property type="match status" value="1"/>
</dbReference>
<organism evidence="6">
    <name type="scientific">Metalysinibacillus saudimassiliensis</name>
    <dbReference type="NCBI Taxonomy" id="1461583"/>
    <lineage>
        <taxon>Bacteria</taxon>
        <taxon>Bacillati</taxon>
        <taxon>Bacillota</taxon>
        <taxon>Bacilli</taxon>
        <taxon>Bacillales</taxon>
        <taxon>Caryophanaceae</taxon>
        <taxon>Metalysinibacillus</taxon>
    </lineage>
</organism>
<dbReference type="GO" id="GO:0098796">
    <property type="term" value="C:membrane protein complex"/>
    <property type="evidence" value="ECO:0007669"/>
    <property type="project" value="UniProtKB-ARBA"/>
</dbReference>
<dbReference type="HOGENOM" id="CLU_000604_1_22_9"/>
<evidence type="ECO:0000313" key="6">
    <source>
        <dbReference type="EMBL" id="CEA00210.1"/>
    </source>
</evidence>
<keyword evidence="6" id="KW-0449">Lipoprotein</keyword>
<reference evidence="6" key="1">
    <citation type="submission" date="2014-07" db="EMBL/GenBank/DDBJ databases">
        <authorList>
            <person name="Urmite Genomes Urmite Genomes"/>
        </authorList>
    </citation>
    <scope>NUCLEOTIDE SEQUENCE</scope>
    <source>
        <strain evidence="6">13S34_air</strain>
    </source>
</reference>
<dbReference type="FunFam" id="3.40.50.300:FF:000032">
    <property type="entry name" value="Export ABC transporter ATP-binding protein"/>
    <property type="match status" value="1"/>
</dbReference>
<evidence type="ECO:0000259" key="5">
    <source>
        <dbReference type="PROSITE" id="PS50893"/>
    </source>
</evidence>
<dbReference type="SUPFAM" id="SSF52540">
    <property type="entry name" value="P-loop containing nucleoside triphosphate hydrolases"/>
    <property type="match status" value="1"/>
</dbReference>
<keyword evidence="3" id="KW-0547">Nucleotide-binding</keyword>
<dbReference type="GO" id="GO:0016887">
    <property type="term" value="F:ATP hydrolysis activity"/>
    <property type="evidence" value="ECO:0007669"/>
    <property type="project" value="InterPro"/>
</dbReference>
<keyword evidence="2" id="KW-0813">Transport</keyword>
<evidence type="ECO:0000256" key="4">
    <source>
        <dbReference type="ARBA" id="ARBA00022840"/>
    </source>
</evidence>
<evidence type="ECO:0000256" key="3">
    <source>
        <dbReference type="ARBA" id="ARBA00022741"/>
    </source>
</evidence>
<comment type="similarity">
    <text evidence="1">Belongs to the ABC transporter superfamily.</text>
</comment>
<dbReference type="EMBL" id="LN483073">
    <property type="protein sequence ID" value="CEA00210.1"/>
    <property type="molecule type" value="Genomic_DNA"/>
</dbReference>
<dbReference type="SMART" id="SM00382">
    <property type="entry name" value="AAA"/>
    <property type="match status" value="1"/>
</dbReference>